<dbReference type="AlphaFoldDB" id="A0A564J955"/>
<organism evidence="1 4">
    <name type="scientific">Klebsiella spallanzanii</name>
    <dbReference type="NCBI Taxonomy" id="2587528"/>
    <lineage>
        <taxon>Bacteria</taxon>
        <taxon>Pseudomonadati</taxon>
        <taxon>Pseudomonadota</taxon>
        <taxon>Gammaproteobacteria</taxon>
        <taxon>Enterobacterales</taxon>
        <taxon>Enterobacteriaceae</taxon>
        <taxon>Klebsiella/Raoultella group</taxon>
        <taxon>Klebsiella</taxon>
    </lineage>
</organism>
<accession>A0A564J955</accession>
<dbReference type="Proteomes" id="UP000317652">
    <property type="component" value="Unassembled WGS sequence"/>
</dbReference>
<evidence type="ECO:0000313" key="3">
    <source>
        <dbReference type="Proteomes" id="UP000317652"/>
    </source>
</evidence>
<dbReference type="Gene3D" id="2.60.120.370">
    <property type="entry name" value="YhcH/YjgK/YiaL"/>
    <property type="match status" value="1"/>
</dbReference>
<dbReference type="RefSeq" id="WP_139539929.1">
    <property type="nucleotide sequence ID" value="NZ_CABEJC010000036.1"/>
</dbReference>
<reference evidence="3 4" key="1">
    <citation type="submission" date="2019-07" db="EMBL/GenBank/DDBJ databases">
        <authorList>
            <person name="Brisse S."/>
            <person name="Rodrigues C."/>
            <person name="Thorpe H."/>
        </authorList>
    </citation>
    <scope>NUCLEOTIDE SEQUENCE [LARGE SCALE GENOMIC DNA]</scope>
    <source>
        <strain evidence="1">SB6408</strain>
        <strain evidence="2">SB6411</strain>
    </source>
</reference>
<dbReference type="Pfam" id="PF04074">
    <property type="entry name" value="DUF386"/>
    <property type="match status" value="1"/>
</dbReference>
<dbReference type="EMBL" id="CABGGS010000034">
    <property type="protein sequence ID" value="VUS68991.1"/>
    <property type="molecule type" value="Genomic_DNA"/>
</dbReference>
<dbReference type="GO" id="GO:0005829">
    <property type="term" value="C:cytosol"/>
    <property type="evidence" value="ECO:0007669"/>
    <property type="project" value="TreeGrafter"/>
</dbReference>
<evidence type="ECO:0000313" key="2">
    <source>
        <dbReference type="EMBL" id="VUS68991.1"/>
    </source>
</evidence>
<dbReference type="Proteomes" id="UP000318370">
    <property type="component" value="Unassembled WGS sequence"/>
</dbReference>
<dbReference type="PANTHER" id="PTHR34986">
    <property type="entry name" value="EVOLVED BETA-GALACTOSIDASE SUBUNIT BETA"/>
    <property type="match status" value="1"/>
</dbReference>
<name>A0A564J955_9ENTR</name>
<evidence type="ECO:0000313" key="1">
    <source>
        <dbReference type="EMBL" id="VUS53429.1"/>
    </source>
</evidence>
<sequence>MIVGNLDALPLAGLPPVLWDILSHPETTLKALNAREDGRWQPEGCRWYCNIGEAHTQPAAQRHTEYHHQWADIQVMLSGCEVINAGMRSVVCAEDEELRPDLFITHACQHSVAITLRAGDFAVFLPGEPHQALCAPGAPAAVRKAVFKVPSDMLEG</sequence>
<evidence type="ECO:0000313" key="4">
    <source>
        <dbReference type="Proteomes" id="UP000318370"/>
    </source>
</evidence>
<gene>
    <name evidence="1" type="primary">tabA_4</name>
    <name evidence="2" type="synonym">tabA_2</name>
    <name evidence="1" type="ORF">SB6408_04503</name>
    <name evidence="2" type="ORF">SB6411_02302</name>
</gene>
<keyword evidence="3" id="KW-1185">Reference proteome</keyword>
<dbReference type="PANTHER" id="PTHR34986:SF1">
    <property type="entry name" value="PROTEIN YIAL"/>
    <property type="match status" value="1"/>
</dbReference>
<protein>
    <submittedName>
        <fullName evidence="1">Toxin-antitoxin biofilm protein TabA</fullName>
    </submittedName>
</protein>
<dbReference type="SUPFAM" id="SSF51197">
    <property type="entry name" value="Clavaminate synthase-like"/>
    <property type="match status" value="1"/>
</dbReference>
<proteinExistence type="predicted"/>
<dbReference type="NCBIfam" id="TIGR00022">
    <property type="entry name" value="YhcH/YjgK/YiaL family protein"/>
    <property type="match status" value="1"/>
</dbReference>
<dbReference type="EMBL" id="CABGHF010000008">
    <property type="protein sequence ID" value="VUS53429.1"/>
    <property type="molecule type" value="Genomic_DNA"/>
</dbReference>
<dbReference type="InterPro" id="IPR004375">
    <property type="entry name" value="NanQ/TabA/YiaL"/>
</dbReference>
<dbReference type="InterPro" id="IPR037012">
    <property type="entry name" value="NanQ/TabA/YiaL_sf"/>
</dbReference>